<dbReference type="Proteomes" id="UP000321275">
    <property type="component" value="Unassembled WGS sequence"/>
</dbReference>
<sequence>MSMGTVTELRRRDRRLDNPASQLGRVYLVLRDADYWLQLHEIGEAILARFEQMDSHAAISARIRQLRGYGQTIVSREVSGPGRARPHEYRLVTAWGGGGDAA</sequence>
<organism evidence="1 2">
    <name type="scientific">Bisbaumannia pacifica</name>
    <dbReference type="NCBI Taxonomy" id="77098"/>
    <lineage>
        <taxon>Bacteria</taxon>
        <taxon>Pseudomonadati</taxon>
        <taxon>Pseudomonadota</taxon>
        <taxon>Gammaproteobacteria</taxon>
        <taxon>Oceanospirillales</taxon>
        <taxon>Halomonadaceae</taxon>
        <taxon>Bisbaumannia</taxon>
    </lineage>
</organism>
<reference evidence="1 2" key="1">
    <citation type="submission" date="2019-07" db="EMBL/GenBank/DDBJ databases">
        <title>Whole genome shotgun sequence of Halomonas pacifica NBRC 102220.</title>
        <authorList>
            <person name="Hosoyama A."/>
            <person name="Uohara A."/>
            <person name="Ohji S."/>
            <person name="Ichikawa N."/>
        </authorList>
    </citation>
    <scope>NUCLEOTIDE SEQUENCE [LARGE SCALE GENOMIC DNA]</scope>
    <source>
        <strain evidence="1 2">NBRC 102220</strain>
    </source>
</reference>
<evidence type="ECO:0000313" key="1">
    <source>
        <dbReference type="EMBL" id="GEK46530.1"/>
    </source>
</evidence>
<protein>
    <recommendedName>
        <fullName evidence="3">Helix-turn-helix domain-containing protein</fullName>
    </recommendedName>
</protein>
<proteinExistence type="predicted"/>
<gene>
    <name evidence="1" type="ORF">HPA02_08130</name>
</gene>
<accession>A0A510XDD0</accession>
<name>A0A510XDD0_9GAMM</name>
<dbReference type="EMBL" id="BJUK01000007">
    <property type="protein sequence ID" value="GEK46530.1"/>
    <property type="molecule type" value="Genomic_DNA"/>
</dbReference>
<keyword evidence="2" id="KW-1185">Reference proteome</keyword>
<evidence type="ECO:0008006" key="3">
    <source>
        <dbReference type="Google" id="ProtNLM"/>
    </source>
</evidence>
<dbReference type="AlphaFoldDB" id="A0A510XDD0"/>
<comment type="caution">
    <text evidence="1">The sequence shown here is derived from an EMBL/GenBank/DDBJ whole genome shotgun (WGS) entry which is preliminary data.</text>
</comment>
<evidence type="ECO:0000313" key="2">
    <source>
        <dbReference type="Proteomes" id="UP000321275"/>
    </source>
</evidence>